<accession>E9HQ74</accession>
<dbReference type="KEGG" id="dpx:DAPPUDRAFT_263672"/>
<reference evidence="1 2" key="1">
    <citation type="journal article" date="2011" name="Science">
        <title>The ecoresponsive genome of Daphnia pulex.</title>
        <authorList>
            <person name="Colbourne J.K."/>
            <person name="Pfrender M.E."/>
            <person name="Gilbert D."/>
            <person name="Thomas W.K."/>
            <person name="Tucker A."/>
            <person name="Oakley T.H."/>
            <person name="Tokishita S."/>
            <person name="Aerts A."/>
            <person name="Arnold G.J."/>
            <person name="Basu M.K."/>
            <person name="Bauer D.J."/>
            <person name="Caceres C.E."/>
            <person name="Carmel L."/>
            <person name="Casola C."/>
            <person name="Choi J.H."/>
            <person name="Detter J.C."/>
            <person name="Dong Q."/>
            <person name="Dusheyko S."/>
            <person name="Eads B.D."/>
            <person name="Frohlich T."/>
            <person name="Geiler-Samerotte K.A."/>
            <person name="Gerlach D."/>
            <person name="Hatcher P."/>
            <person name="Jogdeo S."/>
            <person name="Krijgsveld J."/>
            <person name="Kriventseva E.V."/>
            <person name="Kultz D."/>
            <person name="Laforsch C."/>
            <person name="Lindquist E."/>
            <person name="Lopez J."/>
            <person name="Manak J.R."/>
            <person name="Muller J."/>
            <person name="Pangilinan J."/>
            <person name="Patwardhan R.P."/>
            <person name="Pitluck S."/>
            <person name="Pritham E.J."/>
            <person name="Rechtsteiner A."/>
            <person name="Rho M."/>
            <person name="Rogozin I.B."/>
            <person name="Sakarya O."/>
            <person name="Salamov A."/>
            <person name="Schaack S."/>
            <person name="Shapiro H."/>
            <person name="Shiga Y."/>
            <person name="Skalitzky C."/>
            <person name="Smith Z."/>
            <person name="Souvorov A."/>
            <person name="Sung W."/>
            <person name="Tang Z."/>
            <person name="Tsuchiya D."/>
            <person name="Tu H."/>
            <person name="Vos H."/>
            <person name="Wang M."/>
            <person name="Wolf Y.I."/>
            <person name="Yamagata H."/>
            <person name="Yamada T."/>
            <person name="Ye Y."/>
            <person name="Shaw J.R."/>
            <person name="Andrews J."/>
            <person name="Crease T.J."/>
            <person name="Tang H."/>
            <person name="Lucas S.M."/>
            <person name="Robertson H.M."/>
            <person name="Bork P."/>
            <person name="Koonin E.V."/>
            <person name="Zdobnov E.M."/>
            <person name="Grigoriev I.V."/>
            <person name="Lynch M."/>
            <person name="Boore J.L."/>
        </authorList>
    </citation>
    <scope>NUCLEOTIDE SEQUENCE [LARGE SCALE GENOMIC DNA]</scope>
</reference>
<evidence type="ECO:0000313" key="2">
    <source>
        <dbReference type="Proteomes" id="UP000000305"/>
    </source>
</evidence>
<dbReference type="PhylomeDB" id="E9HQ74"/>
<dbReference type="AlphaFoldDB" id="E9HQ74"/>
<dbReference type="EMBL" id="GL732716">
    <property type="protein sequence ID" value="EFX66075.1"/>
    <property type="molecule type" value="Genomic_DNA"/>
</dbReference>
<proteinExistence type="predicted"/>
<dbReference type="InParanoid" id="E9HQ74"/>
<evidence type="ECO:0000313" key="1">
    <source>
        <dbReference type="EMBL" id="EFX66075.1"/>
    </source>
</evidence>
<gene>
    <name evidence="1" type="ORF">DAPPUDRAFT_263672</name>
</gene>
<dbReference type="HOGENOM" id="CLU_2006167_0_0_1"/>
<protein>
    <submittedName>
        <fullName evidence="1">Uncharacterized protein</fullName>
    </submittedName>
</protein>
<dbReference type="Proteomes" id="UP000000305">
    <property type="component" value="Unassembled WGS sequence"/>
</dbReference>
<organism evidence="1 2">
    <name type="scientific">Daphnia pulex</name>
    <name type="common">Water flea</name>
    <dbReference type="NCBI Taxonomy" id="6669"/>
    <lineage>
        <taxon>Eukaryota</taxon>
        <taxon>Metazoa</taxon>
        <taxon>Ecdysozoa</taxon>
        <taxon>Arthropoda</taxon>
        <taxon>Crustacea</taxon>
        <taxon>Branchiopoda</taxon>
        <taxon>Diplostraca</taxon>
        <taxon>Cladocera</taxon>
        <taxon>Anomopoda</taxon>
        <taxon>Daphniidae</taxon>
        <taxon>Daphnia</taxon>
    </lineage>
</organism>
<sequence length="124" mass="14147">MIKLFQFYNSYPSAFFGYLSNSPGDLTGNVSNHVRNLNELKRSGIEPGRVVIMTHGVHITYKKNNLEYRERNKTGTENNFTFFYGDELIQRKTSLARNPLNFKKAISTPTLDGYLTGMADDVTK</sequence>
<keyword evidence="2" id="KW-1185">Reference proteome</keyword>
<name>E9HQ74_DAPPU</name>